<dbReference type="EMBL" id="HBGF01024418">
    <property type="protein sequence ID" value="CAD9118770.1"/>
    <property type="molecule type" value="Transcribed_RNA"/>
</dbReference>
<proteinExistence type="predicted"/>
<name>A0A7S1Q6F1_NEODS</name>
<protein>
    <recommendedName>
        <fullName evidence="3">Leishmanolysin-like peptidase</fullName>
    </recommendedName>
</protein>
<dbReference type="AlphaFoldDB" id="A0A7S1Q6F1"/>
<reference evidence="2" key="1">
    <citation type="submission" date="2021-01" db="EMBL/GenBank/DDBJ databases">
        <authorList>
            <person name="Corre E."/>
            <person name="Pelletier E."/>
            <person name="Niang G."/>
            <person name="Scheremetjew M."/>
            <person name="Finn R."/>
            <person name="Kale V."/>
            <person name="Holt S."/>
            <person name="Cochrane G."/>
            <person name="Meng A."/>
            <person name="Brown T."/>
            <person name="Cohen L."/>
        </authorList>
    </citation>
    <scope>NUCLEOTIDE SEQUENCE</scope>
    <source>
        <strain evidence="2">CCAP 1951/1</strain>
    </source>
</reference>
<feature type="signal peptide" evidence="1">
    <location>
        <begin position="1"/>
        <end position="20"/>
    </location>
</feature>
<gene>
    <name evidence="2" type="ORF">NDES1114_LOCUS16205</name>
</gene>
<accession>A0A7S1Q6F1</accession>
<sequence>MKAVAMSAVALALLMAAASATYITYTKCEQSAYDCAGPSCQSVDIPTDQCTMAGNATDPKSQFLECTTFAGLCAVVNYFPTAACGGKPAYKTDFVCGECYPQDDGTFVAPRCHYSPSGTPQMNISKCTDSKCRDCTPVAGVDAGECVPGHSNAKKTVLTSASAKLAGTFLPAAAPSTSTSSELVGFRPCELVFQAMWPESNCTGGSPVRQQLIPARTCLNGGMVTCKAGQVPSN</sequence>
<feature type="chain" id="PRO_5031260414" description="Leishmanolysin-like peptidase" evidence="1">
    <location>
        <begin position="21"/>
        <end position="234"/>
    </location>
</feature>
<evidence type="ECO:0000256" key="1">
    <source>
        <dbReference type="SAM" id="SignalP"/>
    </source>
</evidence>
<keyword evidence="1" id="KW-0732">Signal</keyword>
<organism evidence="2">
    <name type="scientific">Neobodo designis</name>
    <name type="common">Flagellated protozoan</name>
    <name type="synonym">Bodo designis</name>
    <dbReference type="NCBI Taxonomy" id="312471"/>
    <lineage>
        <taxon>Eukaryota</taxon>
        <taxon>Discoba</taxon>
        <taxon>Euglenozoa</taxon>
        <taxon>Kinetoplastea</taxon>
        <taxon>Metakinetoplastina</taxon>
        <taxon>Neobodonida</taxon>
        <taxon>Neobodo</taxon>
    </lineage>
</organism>
<evidence type="ECO:0000313" key="2">
    <source>
        <dbReference type="EMBL" id="CAD9118770.1"/>
    </source>
</evidence>
<evidence type="ECO:0008006" key="3">
    <source>
        <dbReference type="Google" id="ProtNLM"/>
    </source>
</evidence>